<name>A0A834W1T9_9FABA</name>
<feature type="region of interest" description="Disordered" evidence="1">
    <location>
        <begin position="1"/>
        <end position="31"/>
    </location>
</feature>
<sequence>MKDQKATTRTLSSISKSKIKNQDPQPSNNDNVISTAITRSLRFVMAAEMTEIAAEYGGHRLHPSASDNHRHRYSYSVLCFAYLPPRYSLALVRSLCSIRSSRRKSKRIGQCMVCTGVAIKYIA</sequence>
<reference evidence="2" key="1">
    <citation type="submission" date="2020-09" db="EMBL/GenBank/DDBJ databases">
        <title>Genome-Enabled Discovery of Anthraquinone Biosynthesis in Senna tora.</title>
        <authorList>
            <person name="Kang S.-H."/>
            <person name="Pandey R.P."/>
            <person name="Lee C.-M."/>
            <person name="Sim J.-S."/>
            <person name="Jeong J.-T."/>
            <person name="Choi B.-S."/>
            <person name="Jung M."/>
            <person name="Ginzburg D."/>
            <person name="Zhao K."/>
            <person name="Won S.Y."/>
            <person name="Oh T.-J."/>
            <person name="Yu Y."/>
            <person name="Kim N.-H."/>
            <person name="Lee O.R."/>
            <person name="Lee T.-H."/>
            <person name="Bashyal P."/>
            <person name="Kim T.-S."/>
            <person name="Lee W.-H."/>
            <person name="Kawkins C."/>
            <person name="Kim C.-K."/>
            <person name="Kim J.S."/>
            <person name="Ahn B.O."/>
            <person name="Rhee S.Y."/>
            <person name="Sohng J.K."/>
        </authorList>
    </citation>
    <scope>NUCLEOTIDE SEQUENCE</scope>
    <source>
        <tissue evidence="2">Leaf</tissue>
    </source>
</reference>
<gene>
    <name evidence="2" type="ORF">G2W53_041827</name>
</gene>
<evidence type="ECO:0000313" key="3">
    <source>
        <dbReference type="Proteomes" id="UP000634136"/>
    </source>
</evidence>
<protein>
    <submittedName>
        <fullName evidence="2">Uncharacterized protein</fullName>
    </submittedName>
</protein>
<feature type="compositionally biased region" description="Polar residues" evidence="1">
    <location>
        <begin position="7"/>
        <end position="31"/>
    </location>
</feature>
<keyword evidence="3" id="KW-1185">Reference proteome</keyword>
<evidence type="ECO:0000256" key="1">
    <source>
        <dbReference type="SAM" id="MobiDB-lite"/>
    </source>
</evidence>
<evidence type="ECO:0000313" key="2">
    <source>
        <dbReference type="EMBL" id="KAF7802716.1"/>
    </source>
</evidence>
<dbReference type="EMBL" id="JAAIUW010000013">
    <property type="protein sequence ID" value="KAF7802716.1"/>
    <property type="molecule type" value="Genomic_DNA"/>
</dbReference>
<comment type="caution">
    <text evidence="2">The sequence shown here is derived from an EMBL/GenBank/DDBJ whole genome shotgun (WGS) entry which is preliminary data.</text>
</comment>
<organism evidence="2 3">
    <name type="scientific">Senna tora</name>
    <dbReference type="NCBI Taxonomy" id="362788"/>
    <lineage>
        <taxon>Eukaryota</taxon>
        <taxon>Viridiplantae</taxon>
        <taxon>Streptophyta</taxon>
        <taxon>Embryophyta</taxon>
        <taxon>Tracheophyta</taxon>
        <taxon>Spermatophyta</taxon>
        <taxon>Magnoliopsida</taxon>
        <taxon>eudicotyledons</taxon>
        <taxon>Gunneridae</taxon>
        <taxon>Pentapetalae</taxon>
        <taxon>rosids</taxon>
        <taxon>fabids</taxon>
        <taxon>Fabales</taxon>
        <taxon>Fabaceae</taxon>
        <taxon>Caesalpinioideae</taxon>
        <taxon>Cassia clade</taxon>
        <taxon>Senna</taxon>
    </lineage>
</organism>
<dbReference type="AlphaFoldDB" id="A0A834W1T9"/>
<proteinExistence type="predicted"/>
<accession>A0A834W1T9</accession>
<dbReference type="Proteomes" id="UP000634136">
    <property type="component" value="Unassembled WGS sequence"/>
</dbReference>